<dbReference type="PRINTS" id="PR00081">
    <property type="entry name" value="GDHRDH"/>
</dbReference>
<dbReference type="Proteomes" id="UP000784294">
    <property type="component" value="Unassembled WGS sequence"/>
</dbReference>
<dbReference type="GO" id="GO:0016491">
    <property type="term" value="F:oxidoreductase activity"/>
    <property type="evidence" value="ECO:0007669"/>
    <property type="project" value="UniProtKB-KW"/>
</dbReference>
<keyword evidence="1" id="KW-0560">Oxidoreductase</keyword>
<dbReference type="InterPro" id="IPR002347">
    <property type="entry name" value="SDR_fam"/>
</dbReference>
<evidence type="ECO:0000313" key="3">
    <source>
        <dbReference type="Proteomes" id="UP000784294"/>
    </source>
</evidence>
<accession>A0A3S5AMX8</accession>
<organism evidence="2 3">
    <name type="scientific">Protopolystoma xenopodis</name>
    <dbReference type="NCBI Taxonomy" id="117903"/>
    <lineage>
        <taxon>Eukaryota</taxon>
        <taxon>Metazoa</taxon>
        <taxon>Spiralia</taxon>
        <taxon>Lophotrochozoa</taxon>
        <taxon>Platyhelminthes</taxon>
        <taxon>Monogenea</taxon>
        <taxon>Polyopisthocotylea</taxon>
        <taxon>Polystomatidea</taxon>
        <taxon>Polystomatidae</taxon>
        <taxon>Protopolystoma</taxon>
    </lineage>
</organism>
<dbReference type="OrthoDB" id="1274115at2759"/>
<dbReference type="Gene3D" id="3.40.50.720">
    <property type="entry name" value="NAD(P)-binding Rossmann-like Domain"/>
    <property type="match status" value="1"/>
</dbReference>
<dbReference type="EMBL" id="CAAALY010089841">
    <property type="protein sequence ID" value="VEL27782.1"/>
    <property type="molecule type" value="Genomic_DNA"/>
</dbReference>
<name>A0A3S5AMX8_9PLAT</name>
<gene>
    <name evidence="2" type="ORF">PXEA_LOCUS21222</name>
</gene>
<dbReference type="PANTHER" id="PTHR43658:SF8">
    <property type="entry name" value="17-BETA-HYDROXYSTEROID DEHYDROGENASE 14-RELATED"/>
    <property type="match status" value="1"/>
</dbReference>
<evidence type="ECO:0000256" key="1">
    <source>
        <dbReference type="ARBA" id="ARBA00023002"/>
    </source>
</evidence>
<dbReference type="SUPFAM" id="SSF51735">
    <property type="entry name" value="NAD(P)-binding Rossmann-fold domains"/>
    <property type="match status" value="1"/>
</dbReference>
<dbReference type="InterPro" id="IPR036291">
    <property type="entry name" value="NAD(P)-bd_dom_sf"/>
</dbReference>
<protein>
    <submittedName>
        <fullName evidence="2">Uncharacterized protein</fullName>
    </submittedName>
</protein>
<dbReference type="AlphaFoldDB" id="A0A3S5AMX8"/>
<dbReference type="PRINTS" id="PR00080">
    <property type="entry name" value="SDRFAMILY"/>
</dbReference>
<proteinExistence type="predicted"/>
<keyword evidence="3" id="KW-1185">Reference proteome</keyword>
<dbReference type="PANTHER" id="PTHR43658">
    <property type="entry name" value="SHORT-CHAIN DEHYDROGENASE/REDUCTASE"/>
    <property type="match status" value="1"/>
</dbReference>
<dbReference type="Pfam" id="PF00106">
    <property type="entry name" value="adh_short"/>
    <property type="match status" value="1"/>
</dbReference>
<dbReference type="InterPro" id="IPR020904">
    <property type="entry name" value="Sc_DH/Rdtase_CS"/>
</dbReference>
<evidence type="ECO:0000313" key="2">
    <source>
        <dbReference type="EMBL" id="VEL27782.1"/>
    </source>
</evidence>
<sequence>MSQNILPQKNLQSPSKPEVVGDAYENNFLDSESIWHDPTLRGVIINTSSVSAFDGQISQTAYAASKGAVASMTLPLAREFAEFGIRVVAIAPGM</sequence>
<comment type="caution">
    <text evidence="2">The sequence shown here is derived from an EMBL/GenBank/DDBJ whole genome shotgun (WGS) entry which is preliminary data.</text>
</comment>
<reference evidence="2" key="1">
    <citation type="submission" date="2018-11" db="EMBL/GenBank/DDBJ databases">
        <authorList>
            <consortium name="Pathogen Informatics"/>
        </authorList>
    </citation>
    <scope>NUCLEOTIDE SEQUENCE</scope>
</reference>
<dbReference type="PROSITE" id="PS00061">
    <property type="entry name" value="ADH_SHORT"/>
    <property type="match status" value="1"/>
</dbReference>